<reference evidence="4" key="1">
    <citation type="journal article" date="2011" name="Proc. Natl. Acad. Sci. U.S.A.">
        <title>Obligate biotrophy features unraveled by the genomic analysis of rust fungi.</title>
        <authorList>
            <person name="Duplessis S."/>
            <person name="Cuomo C.A."/>
            <person name="Lin Y.-C."/>
            <person name="Aerts A."/>
            <person name="Tisserant E."/>
            <person name="Veneault-Fourrey C."/>
            <person name="Joly D.L."/>
            <person name="Hacquard S."/>
            <person name="Amselem J."/>
            <person name="Cantarel B.L."/>
            <person name="Chiu R."/>
            <person name="Coutinho P.M."/>
            <person name="Feau N."/>
            <person name="Field M."/>
            <person name="Frey P."/>
            <person name="Gelhaye E."/>
            <person name="Goldberg J."/>
            <person name="Grabherr M.G."/>
            <person name="Kodira C.D."/>
            <person name="Kohler A."/>
            <person name="Kuees U."/>
            <person name="Lindquist E.A."/>
            <person name="Lucas S.M."/>
            <person name="Mago R."/>
            <person name="Mauceli E."/>
            <person name="Morin E."/>
            <person name="Murat C."/>
            <person name="Pangilinan J.L."/>
            <person name="Park R."/>
            <person name="Pearson M."/>
            <person name="Quesneville H."/>
            <person name="Rouhier N."/>
            <person name="Sakthikumar S."/>
            <person name="Salamov A.A."/>
            <person name="Schmutz J."/>
            <person name="Selles B."/>
            <person name="Shapiro H."/>
            <person name="Tanguay P."/>
            <person name="Tuskan G.A."/>
            <person name="Henrissat B."/>
            <person name="Van de Peer Y."/>
            <person name="Rouze P."/>
            <person name="Ellis J.G."/>
            <person name="Dodds P.N."/>
            <person name="Schein J.E."/>
            <person name="Zhong S."/>
            <person name="Hamelin R.C."/>
            <person name="Grigoriev I.V."/>
            <person name="Szabo L.J."/>
            <person name="Martin F."/>
        </authorList>
    </citation>
    <scope>NUCLEOTIDE SEQUENCE [LARGE SCALE GENOMIC DNA]</scope>
    <source>
        <strain evidence="4">98AG31 / pathotype 3-4-7</strain>
    </source>
</reference>
<dbReference type="VEuPathDB" id="FungiDB:MELLADRAFT_124355"/>
<dbReference type="InParanoid" id="F4RIK3"/>
<name>F4RIK3_MELLP</name>
<protein>
    <submittedName>
        <fullName evidence="3">Secreted protein</fullName>
    </submittedName>
</protein>
<gene>
    <name evidence="3" type="ORF">MELLADRAFT_124355</name>
</gene>
<dbReference type="Proteomes" id="UP000001072">
    <property type="component" value="Unassembled WGS sequence"/>
</dbReference>
<proteinExistence type="predicted"/>
<keyword evidence="4" id="KW-1185">Reference proteome</keyword>
<evidence type="ECO:0000256" key="2">
    <source>
        <dbReference type="SAM" id="SignalP"/>
    </source>
</evidence>
<dbReference type="AlphaFoldDB" id="F4RIK3"/>
<sequence length="93" mass="9884">MNAVGLIGTILLICSSSAFVQAMPTGSGLEFVSLKPSIEGVDEQPLINQVGSSSFAKQHPHKGHSGLTGEDDDDDDGCFWWKMFTCNNCCGTC</sequence>
<keyword evidence="2" id="KW-0732">Signal</keyword>
<accession>F4RIK3</accession>
<feature type="signal peptide" evidence="2">
    <location>
        <begin position="1"/>
        <end position="22"/>
    </location>
</feature>
<organism evidence="4">
    <name type="scientific">Melampsora larici-populina (strain 98AG31 / pathotype 3-4-7)</name>
    <name type="common">Poplar leaf rust fungus</name>
    <dbReference type="NCBI Taxonomy" id="747676"/>
    <lineage>
        <taxon>Eukaryota</taxon>
        <taxon>Fungi</taxon>
        <taxon>Dikarya</taxon>
        <taxon>Basidiomycota</taxon>
        <taxon>Pucciniomycotina</taxon>
        <taxon>Pucciniomycetes</taxon>
        <taxon>Pucciniales</taxon>
        <taxon>Melampsoraceae</taxon>
        <taxon>Melampsora</taxon>
    </lineage>
</organism>
<dbReference type="EMBL" id="GL883103">
    <property type="protein sequence ID" value="EGG07821.1"/>
    <property type="molecule type" value="Genomic_DNA"/>
</dbReference>
<dbReference type="HOGENOM" id="CLU_182430_0_0_1"/>
<dbReference type="RefSeq" id="XP_007409153.1">
    <property type="nucleotide sequence ID" value="XM_007409091.1"/>
</dbReference>
<dbReference type="GeneID" id="18926744"/>
<feature type="region of interest" description="Disordered" evidence="1">
    <location>
        <begin position="53"/>
        <end position="72"/>
    </location>
</feature>
<dbReference type="KEGG" id="mlr:MELLADRAFT_124355"/>
<feature type="chain" id="PRO_5003315166" evidence="2">
    <location>
        <begin position="23"/>
        <end position="93"/>
    </location>
</feature>
<evidence type="ECO:0000256" key="1">
    <source>
        <dbReference type="SAM" id="MobiDB-lite"/>
    </source>
</evidence>
<evidence type="ECO:0000313" key="3">
    <source>
        <dbReference type="EMBL" id="EGG07821.1"/>
    </source>
</evidence>
<evidence type="ECO:0000313" key="4">
    <source>
        <dbReference type="Proteomes" id="UP000001072"/>
    </source>
</evidence>